<dbReference type="Pfam" id="PF13484">
    <property type="entry name" value="Fer4_16"/>
    <property type="match status" value="1"/>
</dbReference>
<dbReference type="InterPro" id="IPR017896">
    <property type="entry name" value="4Fe4S_Fe-S-bd"/>
</dbReference>
<evidence type="ECO:0000256" key="1">
    <source>
        <dbReference type="ARBA" id="ARBA00022485"/>
    </source>
</evidence>
<dbReference type="NCBIfam" id="TIGR00276">
    <property type="entry name" value="tRNA epoxyqueuosine(34) reductase QueG"/>
    <property type="match status" value="1"/>
</dbReference>
<dbReference type="GO" id="GO:0052693">
    <property type="term" value="F:epoxyqueuosine reductase activity"/>
    <property type="evidence" value="ECO:0007669"/>
    <property type="project" value="TreeGrafter"/>
</dbReference>
<reference evidence="7" key="1">
    <citation type="submission" date="2018-05" db="EMBL/GenBank/DDBJ databases">
        <authorList>
            <person name="Lanie J.A."/>
            <person name="Ng W.-L."/>
            <person name="Kazmierczak K.M."/>
            <person name="Andrzejewski T.M."/>
            <person name="Davidsen T.M."/>
            <person name="Wayne K.J."/>
            <person name="Tettelin H."/>
            <person name="Glass J.I."/>
            <person name="Rusch D."/>
            <person name="Podicherti R."/>
            <person name="Tsui H.-C.T."/>
            <person name="Winkler M.E."/>
        </authorList>
    </citation>
    <scope>NUCLEOTIDE SEQUENCE</scope>
</reference>
<dbReference type="EMBL" id="UINC01001278">
    <property type="protein sequence ID" value="SUZ76428.1"/>
    <property type="molecule type" value="Genomic_DNA"/>
</dbReference>
<dbReference type="InterPro" id="IPR004453">
    <property type="entry name" value="QueG"/>
</dbReference>
<evidence type="ECO:0000256" key="4">
    <source>
        <dbReference type="ARBA" id="ARBA00022785"/>
    </source>
</evidence>
<feature type="domain" description="4Fe-4S ferredoxin-type" evidence="6">
    <location>
        <begin position="131"/>
        <end position="160"/>
    </location>
</feature>
<organism evidence="7">
    <name type="scientific">marine metagenome</name>
    <dbReference type="NCBI Taxonomy" id="408172"/>
    <lineage>
        <taxon>unclassified sequences</taxon>
        <taxon>metagenomes</taxon>
        <taxon>ecological metagenomes</taxon>
    </lineage>
</organism>
<dbReference type="Gene3D" id="3.30.70.20">
    <property type="match status" value="1"/>
</dbReference>
<dbReference type="PANTHER" id="PTHR30002">
    <property type="entry name" value="EPOXYQUEUOSINE REDUCTASE"/>
    <property type="match status" value="1"/>
</dbReference>
<dbReference type="SUPFAM" id="SSF54862">
    <property type="entry name" value="4Fe-4S ferredoxins"/>
    <property type="match status" value="1"/>
</dbReference>
<evidence type="ECO:0000256" key="2">
    <source>
        <dbReference type="ARBA" id="ARBA00022490"/>
    </source>
</evidence>
<sequence>MQWLEKNSYKRSSPIRLWPEVKSIITLGVNYGPNYDPLRLLENPKIGNISVYAQGEDYHKIIKKNLKKLGTWIINKTDCQIKVFVDTAPVMEKNISQESGIGWQGKHTNLVSREFGSWLFLGEIFTNIEFLKNEKEVDHCGSCNKCIKICPTNAFDDEYRIDPRKCISYLTIEHKSSIPIKYRKLMGNRIYGCDDCLAICPWNKFAKASNELKFLPIHSLDDLFLSKLSLLDDKKFREFFSRSPIKRIGRNRFVRNVMIAIGNSKSKKLVKYALKNLYDESPLVRGASVWAIKEILDGKELQKIKNKSLNWEKNKSVIYEWDADSE</sequence>
<keyword evidence="4" id="KW-0671">Queuosine biosynthesis</keyword>
<accession>A0A381QBU2</accession>
<keyword evidence="3" id="KW-0819">tRNA processing</keyword>
<protein>
    <recommendedName>
        <fullName evidence="6">4Fe-4S ferredoxin-type domain-containing protein</fullName>
    </recommendedName>
</protein>
<keyword evidence="1" id="KW-0004">4Fe-4S</keyword>
<dbReference type="PROSITE" id="PS00198">
    <property type="entry name" value="4FE4S_FER_1"/>
    <property type="match status" value="1"/>
</dbReference>
<evidence type="ECO:0000259" key="6">
    <source>
        <dbReference type="PROSITE" id="PS51379"/>
    </source>
</evidence>
<evidence type="ECO:0000256" key="3">
    <source>
        <dbReference type="ARBA" id="ARBA00022694"/>
    </source>
</evidence>
<dbReference type="PANTHER" id="PTHR30002:SF4">
    <property type="entry name" value="EPOXYQUEUOSINE REDUCTASE"/>
    <property type="match status" value="1"/>
</dbReference>
<evidence type="ECO:0000313" key="7">
    <source>
        <dbReference type="EMBL" id="SUZ76428.1"/>
    </source>
</evidence>
<evidence type="ECO:0000256" key="5">
    <source>
        <dbReference type="ARBA" id="ARBA00023002"/>
    </source>
</evidence>
<proteinExistence type="predicted"/>
<dbReference type="GO" id="GO:0051539">
    <property type="term" value="F:4 iron, 4 sulfur cluster binding"/>
    <property type="evidence" value="ECO:0007669"/>
    <property type="project" value="UniProtKB-KW"/>
</dbReference>
<name>A0A381QBU2_9ZZZZ</name>
<dbReference type="InterPro" id="IPR017900">
    <property type="entry name" value="4Fe4S_Fe_S_CS"/>
</dbReference>
<keyword evidence="2" id="KW-0963">Cytoplasm</keyword>
<keyword evidence="5" id="KW-0560">Oxidoreductase</keyword>
<dbReference type="Pfam" id="PF08331">
    <property type="entry name" value="QueG_DUF1730"/>
    <property type="match status" value="1"/>
</dbReference>
<dbReference type="InterPro" id="IPR013542">
    <property type="entry name" value="QueG_DUF1730"/>
</dbReference>
<gene>
    <name evidence="7" type="ORF">METZ01_LOCUS29282</name>
</gene>
<dbReference type="GO" id="GO:0008616">
    <property type="term" value="P:tRNA queuosine(34) biosynthetic process"/>
    <property type="evidence" value="ECO:0007669"/>
    <property type="project" value="UniProtKB-KW"/>
</dbReference>
<keyword evidence="1" id="KW-0479">Metal-binding</keyword>
<dbReference type="PROSITE" id="PS51379">
    <property type="entry name" value="4FE4S_FER_2"/>
    <property type="match status" value="1"/>
</dbReference>
<dbReference type="AlphaFoldDB" id="A0A381QBU2"/>
<keyword evidence="1" id="KW-0408">Iron</keyword>
<keyword evidence="1" id="KW-0411">Iron-sulfur</keyword>